<dbReference type="InterPro" id="IPR027417">
    <property type="entry name" value="P-loop_NTPase"/>
</dbReference>
<dbReference type="InterPro" id="IPR014001">
    <property type="entry name" value="Helicase_ATP-bd"/>
</dbReference>
<evidence type="ECO:0000256" key="2">
    <source>
        <dbReference type="ARBA" id="ARBA00022741"/>
    </source>
</evidence>
<dbReference type="PROSITE" id="PS51192">
    <property type="entry name" value="HELICASE_ATP_BIND_1"/>
    <property type="match status" value="1"/>
</dbReference>
<dbReference type="GO" id="GO:0005524">
    <property type="term" value="F:ATP binding"/>
    <property type="evidence" value="ECO:0007669"/>
    <property type="project" value="UniProtKB-KW"/>
</dbReference>
<evidence type="ECO:0000256" key="4">
    <source>
        <dbReference type="ARBA" id="ARBA00023125"/>
    </source>
</evidence>
<evidence type="ECO:0000256" key="7">
    <source>
        <dbReference type="ARBA" id="ARBA00034808"/>
    </source>
</evidence>
<dbReference type="GO" id="GO:0005694">
    <property type="term" value="C:chromosome"/>
    <property type="evidence" value="ECO:0007669"/>
    <property type="project" value="TreeGrafter"/>
</dbReference>
<dbReference type="GO" id="GO:0003677">
    <property type="term" value="F:DNA binding"/>
    <property type="evidence" value="ECO:0007669"/>
    <property type="project" value="UniProtKB-KW"/>
</dbReference>
<comment type="caution">
    <text evidence="10">The sequence shown here is derived from an EMBL/GenBank/DDBJ whole genome shotgun (WGS) entry which is preliminary data.</text>
</comment>
<keyword evidence="4" id="KW-0238">DNA-binding</keyword>
<dbReference type="Gene3D" id="3.40.50.300">
    <property type="entry name" value="P-loop containing nucleotide triphosphate hydrolases"/>
    <property type="match status" value="2"/>
</dbReference>
<dbReference type="PANTHER" id="PTHR13710:SF105">
    <property type="entry name" value="ATP-DEPENDENT DNA HELICASE Q1"/>
    <property type="match status" value="1"/>
</dbReference>
<keyword evidence="2" id="KW-0547">Nucleotide-binding</keyword>
<comment type="catalytic activity">
    <reaction evidence="6">
        <text>Couples ATP hydrolysis with the unwinding of duplex DNA by translocating in the 3'-5' direction.</text>
        <dbReference type="EC" id="5.6.2.4"/>
    </reaction>
</comment>
<proteinExistence type="inferred from homology"/>
<dbReference type="GO" id="GO:0009378">
    <property type="term" value="F:four-way junction helicase activity"/>
    <property type="evidence" value="ECO:0007669"/>
    <property type="project" value="TreeGrafter"/>
</dbReference>
<sequence>MATPAQTPLHTPSTGTPQPPTASQPHTVYNSPGNPLAPVKSRKIHCNGYAFNLSKPTPLSSIPALDPTEWNTLALESYAIPIQAQLHSYQIQISNLVLMCQGDAVVIAPTGSGKSLSWTLPLLARKEGISLVITPFTSLGLDGQISNNCDGILSLFIYSDQNTQEDFEKVATGEMLVVYVCPEMLESPSFARLIHSKPHQTHVWRPPYSCIYLLRNIIGHDTPLIALSATCPEQYRNSLVMFAGLHPNYTLINLGNFRPELSTIILPMKHDISSFLDLAFILPFGCSESSLAKVKSIVYCDNLDLLMKMAASMGIPTHAIDIIHSALSARHQELGLDAFWDGPTSILLGSSKISAGMNFPGVRQVIQYKYVDQRRGRGARRKGESAVGIIFVEPRMWRGGDFSIQNPGDQDPGIIELIQSERDYPATPGEPPTCSTPFL</sequence>
<dbReference type="GO" id="GO:0000724">
    <property type="term" value="P:double-strand break repair via homologous recombination"/>
    <property type="evidence" value="ECO:0007669"/>
    <property type="project" value="TreeGrafter"/>
</dbReference>
<dbReference type="Pfam" id="PF00270">
    <property type="entry name" value="DEAD"/>
    <property type="match status" value="1"/>
</dbReference>
<evidence type="ECO:0000259" key="9">
    <source>
        <dbReference type="PROSITE" id="PS51192"/>
    </source>
</evidence>
<feature type="compositionally biased region" description="Polar residues" evidence="8">
    <location>
        <begin position="23"/>
        <end position="33"/>
    </location>
</feature>
<dbReference type="GO" id="GO:0016787">
    <property type="term" value="F:hydrolase activity"/>
    <property type="evidence" value="ECO:0007669"/>
    <property type="project" value="UniProtKB-KW"/>
</dbReference>
<feature type="compositionally biased region" description="Polar residues" evidence="8">
    <location>
        <begin position="1"/>
        <end position="16"/>
    </location>
</feature>
<dbReference type="GO" id="GO:0043138">
    <property type="term" value="F:3'-5' DNA helicase activity"/>
    <property type="evidence" value="ECO:0007669"/>
    <property type="project" value="UniProtKB-EC"/>
</dbReference>
<evidence type="ECO:0000256" key="3">
    <source>
        <dbReference type="ARBA" id="ARBA00022840"/>
    </source>
</evidence>
<dbReference type="SUPFAM" id="SSF52540">
    <property type="entry name" value="P-loop containing nucleoside triphosphate hydrolases"/>
    <property type="match status" value="1"/>
</dbReference>
<evidence type="ECO:0000313" key="10">
    <source>
        <dbReference type="EMBL" id="KAJ7726146.1"/>
    </source>
</evidence>
<organism evidence="10 11">
    <name type="scientific">Mycena maculata</name>
    <dbReference type="NCBI Taxonomy" id="230809"/>
    <lineage>
        <taxon>Eukaryota</taxon>
        <taxon>Fungi</taxon>
        <taxon>Dikarya</taxon>
        <taxon>Basidiomycota</taxon>
        <taxon>Agaricomycotina</taxon>
        <taxon>Agaricomycetes</taxon>
        <taxon>Agaricomycetidae</taxon>
        <taxon>Agaricales</taxon>
        <taxon>Marasmiineae</taxon>
        <taxon>Mycenaceae</taxon>
        <taxon>Mycena</taxon>
    </lineage>
</organism>
<keyword evidence="5" id="KW-0413">Isomerase</keyword>
<accession>A0AAD7MQ93</accession>
<dbReference type="SMART" id="SM00490">
    <property type="entry name" value="HELICc"/>
    <property type="match status" value="1"/>
</dbReference>
<comment type="similarity">
    <text evidence="1">Belongs to the helicase family. RecQ subfamily.</text>
</comment>
<keyword evidence="3" id="KW-0067">ATP-binding</keyword>
<protein>
    <recommendedName>
        <fullName evidence="7">DNA 3'-5' helicase</fullName>
        <ecNumber evidence="7">5.6.2.4</ecNumber>
    </recommendedName>
</protein>
<dbReference type="SMART" id="SM00487">
    <property type="entry name" value="DEXDc"/>
    <property type="match status" value="1"/>
</dbReference>
<reference evidence="10" key="1">
    <citation type="submission" date="2023-03" db="EMBL/GenBank/DDBJ databases">
        <title>Massive genome expansion in bonnet fungi (Mycena s.s.) driven by repeated elements and novel gene families across ecological guilds.</title>
        <authorList>
            <consortium name="Lawrence Berkeley National Laboratory"/>
            <person name="Harder C.B."/>
            <person name="Miyauchi S."/>
            <person name="Viragh M."/>
            <person name="Kuo A."/>
            <person name="Thoen E."/>
            <person name="Andreopoulos B."/>
            <person name="Lu D."/>
            <person name="Skrede I."/>
            <person name="Drula E."/>
            <person name="Henrissat B."/>
            <person name="Morin E."/>
            <person name="Kohler A."/>
            <person name="Barry K."/>
            <person name="LaButti K."/>
            <person name="Morin E."/>
            <person name="Salamov A."/>
            <person name="Lipzen A."/>
            <person name="Mereny Z."/>
            <person name="Hegedus B."/>
            <person name="Baldrian P."/>
            <person name="Stursova M."/>
            <person name="Weitz H."/>
            <person name="Taylor A."/>
            <person name="Grigoriev I.V."/>
            <person name="Nagy L.G."/>
            <person name="Martin F."/>
            <person name="Kauserud H."/>
        </authorList>
    </citation>
    <scope>NUCLEOTIDE SEQUENCE</scope>
    <source>
        <strain evidence="10">CBHHK188m</strain>
    </source>
</reference>
<evidence type="ECO:0000256" key="8">
    <source>
        <dbReference type="SAM" id="MobiDB-lite"/>
    </source>
</evidence>
<feature type="domain" description="Helicase ATP-binding" evidence="9">
    <location>
        <begin position="95"/>
        <end position="249"/>
    </location>
</feature>
<name>A0AAD7MQ93_9AGAR</name>
<keyword evidence="10" id="KW-0378">Hydrolase</keyword>
<feature type="region of interest" description="Disordered" evidence="8">
    <location>
        <begin position="1"/>
        <end position="34"/>
    </location>
</feature>
<evidence type="ECO:0000313" key="11">
    <source>
        <dbReference type="Proteomes" id="UP001215280"/>
    </source>
</evidence>
<evidence type="ECO:0000256" key="5">
    <source>
        <dbReference type="ARBA" id="ARBA00023235"/>
    </source>
</evidence>
<dbReference type="InterPro" id="IPR001650">
    <property type="entry name" value="Helicase_C-like"/>
</dbReference>
<dbReference type="GO" id="GO:0005737">
    <property type="term" value="C:cytoplasm"/>
    <property type="evidence" value="ECO:0007669"/>
    <property type="project" value="TreeGrafter"/>
</dbReference>
<dbReference type="InterPro" id="IPR011545">
    <property type="entry name" value="DEAD/DEAH_box_helicase_dom"/>
</dbReference>
<dbReference type="PANTHER" id="PTHR13710">
    <property type="entry name" value="DNA HELICASE RECQ FAMILY MEMBER"/>
    <property type="match status" value="1"/>
</dbReference>
<gene>
    <name evidence="10" type="ORF">DFH07DRAFT_871690</name>
</gene>
<dbReference type="AlphaFoldDB" id="A0AAD7MQ93"/>
<evidence type="ECO:0000256" key="6">
    <source>
        <dbReference type="ARBA" id="ARBA00034617"/>
    </source>
</evidence>
<dbReference type="EC" id="5.6.2.4" evidence="7"/>
<keyword evidence="11" id="KW-1185">Reference proteome</keyword>
<dbReference type="Proteomes" id="UP001215280">
    <property type="component" value="Unassembled WGS sequence"/>
</dbReference>
<evidence type="ECO:0000256" key="1">
    <source>
        <dbReference type="ARBA" id="ARBA00005446"/>
    </source>
</evidence>
<dbReference type="Pfam" id="PF00271">
    <property type="entry name" value="Helicase_C"/>
    <property type="match status" value="1"/>
</dbReference>
<dbReference type="EMBL" id="JARJLG010000222">
    <property type="protein sequence ID" value="KAJ7726146.1"/>
    <property type="molecule type" value="Genomic_DNA"/>
</dbReference>